<dbReference type="OrthoDB" id="9789254at2"/>
<dbReference type="PANTHER" id="PTHR30466">
    <property type="entry name" value="FLAVIN REDUCTASE"/>
    <property type="match status" value="1"/>
</dbReference>
<dbReference type="SMART" id="SM00903">
    <property type="entry name" value="Flavin_Reduct"/>
    <property type="match status" value="1"/>
</dbReference>
<dbReference type="HOGENOM" id="CLU_059021_2_2_5"/>
<evidence type="ECO:0000256" key="1">
    <source>
        <dbReference type="ARBA" id="ARBA00023002"/>
    </source>
</evidence>
<dbReference type="GO" id="GO:0042602">
    <property type="term" value="F:riboflavin reductase (NADPH) activity"/>
    <property type="evidence" value="ECO:0007669"/>
    <property type="project" value="TreeGrafter"/>
</dbReference>
<dbReference type="EMBL" id="SNZF01000013">
    <property type="protein sequence ID" value="TDR34605.1"/>
    <property type="molecule type" value="Genomic_DNA"/>
</dbReference>
<feature type="domain" description="Flavin reductase like" evidence="2">
    <location>
        <begin position="16"/>
        <end position="164"/>
    </location>
</feature>
<dbReference type="SUPFAM" id="SSF50475">
    <property type="entry name" value="FMN-binding split barrel"/>
    <property type="match status" value="1"/>
</dbReference>
<dbReference type="EMBL" id="JENY01000009">
    <property type="protein sequence ID" value="EXL09046.1"/>
    <property type="molecule type" value="Genomic_DNA"/>
</dbReference>
<dbReference type="GO" id="GO:0010181">
    <property type="term" value="F:FMN binding"/>
    <property type="evidence" value="ECO:0007669"/>
    <property type="project" value="InterPro"/>
</dbReference>
<dbReference type="eggNOG" id="COG1853">
    <property type="taxonomic scope" value="Bacteria"/>
</dbReference>
<dbReference type="STRING" id="69279.BG36_23955"/>
<evidence type="ECO:0000313" key="5">
    <source>
        <dbReference type="Proteomes" id="UP000019849"/>
    </source>
</evidence>
<dbReference type="RefSeq" id="WP_035025520.1">
    <property type="nucleotide sequence ID" value="NZ_KK073883.1"/>
</dbReference>
<keyword evidence="1" id="KW-0560">Oxidoreductase</keyword>
<organism evidence="3 5">
    <name type="scientific">Aquamicrobium defluvii</name>
    <dbReference type="NCBI Taxonomy" id="69279"/>
    <lineage>
        <taxon>Bacteria</taxon>
        <taxon>Pseudomonadati</taxon>
        <taxon>Pseudomonadota</taxon>
        <taxon>Alphaproteobacteria</taxon>
        <taxon>Hyphomicrobiales</taxon>
        <taxon>Phyllobacteriaceae</taxon>
        <taxon>Aquamicrobium</taxon>
    </lineage>
</organism>
<dbReference type="PANTHER" id="PTHR30466:SF1">
    <property type="entry name" value="FMN REDUCTASE (NADH) RUTF"/>
    <property type="match status" value="1"/>
</dbReference>
<dbReference type="Gene3D" id="2.30.110.10">
    <property type="entry name" value="Electron Transport, Fmn-binding Protein, Chain A"/>
    <property type="match status" value="1"/>
</dbReference>
<reference evidence="4 6" key="2">
    <citation type="submission" date="2019-03" db="EMBL/GenBank/DDBJ databases">
        <title>Genomic Encyclopedia of Type Strains, Phase IV (KMG-IV): sequencing the most valuable type-strain genomes for metagenomic binning, comparative biology and taxonomic classification.</title>
        <authorList>
            <person name="Goeker M."/>
        </authorList>
    </citation>
    <scope>NUCLEOTIDE SEQUENCE [LARGE SCALE GENOMIC DNA]</scope>
    <source>
        <strain evidence="4 6">DSM 11603</strain>
    </source>
</reference>
<dbReference type="Proteomes" id="UP000019849">
    <property type="component" value="Unassembled WGS sequence"/>
</dbReference>
<evidence type="ECO:0000259" key="2">
    <source>
        <dbReference type="SMART" id="SM00903"/>
    </source>
</evidence>
<dbReference type="GO" id="GO:0004497">
    <property type="term" value="F:monooxygenase activity"/>
    <property type="evidence" value="ECO:0007669"/>
    <property type="project" value="UniProtKB-KW"/>
</dbReference>
<dbReference type="InterPro" id="IPR012349">
    <property type="entry name" value="Split_barrel_FMN-bd"/>
</dbReference>
<dbReference type="AlphaFoldDB" id="A0A011US31"/>
<accession>A0A011US31</accession>
<sequence length="165" mass="18060">MLKKNDIGPQAYRDAMAKFAGHVHIVTTDGPGGLRGATVTATCSVSDTPPIVLVCLNRENARNEAYLVNGKFALNTLGERHRPLAAAISGQTGLPTMAERFRAGEWDTIETGAPTLVDAVAVFDCEIIDTRDIATHRVLFGRVTGLRIGQDQRPLMYHDRRYEIL</sequence>
<reference evidence="3 5" key="1">
    <citation type="submission" date="2014-02" db="EMBL/GenBank/DDBJ databases">
        <title>Aquamicrobium defluvii Genome sequencing.</title>
        <authorList>
            <person name="Wang X."/>
        </authorList>
    </citation>
    <scope>NUCLEOTIDE SEQUENCE [LARGE SCALE GENOMIC DNA]</scope>
    <source>
        <strain evidence="3 5">W13Z1</strain>
    </source>
</reference>
<keyword evidence="3" id="KW-0503">Monooxygenase</keyword>
<dbReference type="Proteomes" id="UP000294958">
    <property type="component" value="Unassembled WGS sequence"/>
</dbReference>
<proteinExistence type="predicted"/>
<dbReference type="Pfam" id="PF01613">
    <property type="entry name" value="Flavin_Reduct"/>
    <property type="match status" value="1"/>
</dbReference>
<gene>
    <name evidence="3" type="ORF">BG36_23955</name>
    <name evidence="4" type="ORF">DES43_11334</name>
</gene>
<keyword evidence="6" id="KW-1185">Reference proteome</keyword>
<dbReference type="InterPro" id="IPR002563">
    <property type="entry name" value="Flavin_Rdtase-like_dom"/>
</dbReference>
<dbReference type="PATRIC" id="fig|69279.3.peg.1716"/>
<comment type="caution">
    <text evidence="3">The sequence shown here is derived from an EMBL/GenBank/DDBJ whole genome shotgun (WGS) entry which is preliminary data.</text>
</comment>
<evidence type="ECO:0000313" key="6">
    <source>
        <dbReference type="Proteomes" id="UP000294958"/>
    </source>
</evidence>
<evidence type="ECO:0000313" key="3">
    <source>
        <dbReference type="EMBL" id="EXL09046.1"/>
    </source>
</evidence>
<evidence type="ECO:0000313" key="4">
    <source>
        <dbReference type="EMBL" id="TDR34605.1"/>
    </source>
</evidence>
<name>A0A011US31_9HYPH</name>
<dbReference type="InterPro" id="IPR050268">
    <property type="entry name" value="NADH-dep_flavin_reductase"/>
</dbReference>
<protein>
    <submittedName>
        <fullName evidence="3">4-hydroxyphenylacetate 3-monooxygenase</fullName>
    </submittedName>
    <submittedName>
        <fullName evidence="4">Cob(II)yrinic acid a,c-diamide reductase</fullName>
    </submittedName>
</protein>
<dbReference type="GO" id="GO:0006208">
    <property type="term" value="P:pyrimidine nucleobase catabolic process"/>
    <property type="evidence" value="ECO:0007669"/>
    <property type="project" value="TreeGrafter"/>
</dbReference>